<comment type="similarity">
    <text evidence="1">Belongs to the UPF0162 family.</text>
</comment>
<evidence type="ECO:0000256" key="1">
    <source>
        <dbReference type="ARBA" id="ARBA00007100"/>
    </source>
</evidence>
<evidence type="ECO:0000313" key="4">
    <source>
        <dbReference type="EMBL" id="MBD8525099.1"/>
    </source>
</evidence>
<dbReference type="PANTHER" id="PTHR31350">
    <property type="entry name" value="SI:DKEY-261L7.2"/>
    <property type="match status" value="1"/>
</dbReference>
<dbReference type="InterPro" id="IPR011990">
    <property type="entry name" value="TPR-like_helical_dom_sf"/>
</dbReference>
<dbReference type="InterPro" id="IPR032698">
    <property type="entry name" value="SirB1_N"/>
</dbReference>
<dbReference type="Pfam" id="PF13371">
    <property type="entry name" value="TPR_9"/>
    <property type="match status" value="1"/>
</dbReference>
<dbReference type="EMBL" id="JACYTR010000007">
    <property type="protein sequence ID" value="MBD8525099.1"/>
    <property type="molecule type" value="Genomic_DNA"/>
</dbReference>
<name>A0AAW3ZIP0_9GAMM</name>
<evidence type="ECO:0000259" key="3">
    <source>
        <dbReference type="Pfam" id="PF13369"/>
    </source>
</evidence>
<feature type="repeat" description="TPR" evidence="2">
    <location>
        <begin position="222"/>
        <end position="255"/>
    </location>
</feature>
<evidence type="ECO:0000313" key="5">
    <source>
        <dbReference type="Proteomes" id="UP000613768"/>
    </source>
</evidence>
<proteinExistence type="inferred from homology"/>
<gene>
    <name evidence="4" type="ORF">IFO71_05030</name>
</gene>
<evidence type="ECO:0000256" key="2">
    <source>
        <dbReference type="PROSITE-ProRule" id="PRU00339"/>
    </source>
</evidence>
<feature type="domain" description="Protein SirB1 N-terminal" evidence="3">
    <location>
        <begin position="39"/>
        <end position="192"/>
    </location>
</feature>
<reference evidence="4 5" key="1">
    <citation type="submission" date="2020-09" db="EMBL/GenBank/DDBJ databases">
        <title>Pseudoxanthomonas sp. CAU 1598 isolated from sand of Yaerae Beach.</title>
        <authorList>
            <person name="Kim W."/>
        </authorList>
    </citation>
    <scope>NUCLEOTIDE SEQUENCE [LARGE SCALE GENOMIC DNA]</scope>
    <source>
        <strain evidence="4 5">CAU 1598</strain>
    </source>
</reference>
<dbReference type="InterPro" id="IPR019734">
    <property type="entry name" value="TPR_rpt"/>
</dbReference>
<dbReference type="AlphaFoldDB" id="A0AAW3ZIP0"/>
<keyword evidence="5" id="KW-1185">Reference proteome</keyword>
<dbReference type="PANTHER" id="PTHR31350:SF21">
    <property type="entry name" value="F-BOX ONLY PROTEIN 21"/>
    <property type="match status" value="1"/>
</dbReference>
<dbReference type="Pfam" id="PF13369">
    <property type="entry name" value="Transglut_core2"/>
    <property type="match status" value="1"/>
</dbReference>
<accession>A0AAW3ZIP0</accession>
<dbReference type="Gene3D" id="1.25.40.10">
    <property type="entry name" value="Tetratricopeptide repeat domain"/>
    <property type="match status" value="1"/>
</dbReference>
<dbReference type="SUPFAM" id="SSF48452">
    <property type="entry name" value="TPR-like"/>
    <property type="match status" value="1"/>
</dbReference>
<dbReference type="PROSITE" id="PS50005">
    <property type="entry name" value="TPR"/>
    <property type="match status" value="1"/>
</dbReference>
<sequence length="276" mass="31049">MEDRVPAMNAAAETDVELVPALVDVARDEYPDLDVSGLLSQVRELALQAADRCSNIESTSQKVQTLNQFLFVECGFKGNHDEFYDPRNCYINEVMERRLGIPISLAVLQLECARACDLALEGVSFPGHFLVRVPMDGGLLVMDPFHRGRPMDVDELRQRARPHMGDRDIDDQQLLNLLSPASNRAIVARILRNLKGVYTEQEDFARALRCADRLIRFDASQAEDWRDRGLLYLQLGVGQRAGEDLARYLQLRPDAGDADAVREAMIDAAKSRVTRH</sequence>
<keyword evidence="2" id="KW-0802">TPR repeat</keyword>
<organism evidence="4 5">
    <name type="scientific">Pseudomarimonas arenosa</name>
    <dbReference type="NCBI Taxonomy" id="2774145"/>
    <lineage>
        <taxon>Bacteria</taxon>
        <taxon>Pseudomonadati</taxon>
        <taxon>Pseudomonadota</taxon>
        <taxon>Gammaproteobacteria</taxon>
        <taxon>Lysobacterales</taxon>
        <taxon>Lysobacteraceae</taxon>
        <taxon>Pseudomarimonas</taxon>
    </lineage>
</organism>
<dbReference type="Proteomes" id="UP000613768">
    <property type="component" value="Unassembled WGS sequence"/>
</dbReference>
<comment type="caution">
    <text evidence="4">The sequence shown here is derived from an EMBL/GenBank/DDBJ whole genome shotgun (WGS) entry which is preliminary data.</text>
</comment>
<protein>
    <submittedName>
        <fullName evidence="4">Tetratricopeptide repeat protein</fullName>
    </submittedName>
</protein>